<keyword evidence="2" id="KW-1185">Reference proteome</keyword>
<sequence>MARLVLRHYSLPGVKSDVMEDPKSFALHSSFVMFTPIEFLSISQFITINKHSTAADLMVIATAHVCILWHTTRIGKEGTKFVVGKQQEDLLRSLLDLLGLLYYYRVQPMSSSTA</sequence>
<gene>
    <name evidence="1" type="ORF">SERLA73DRAFT_149163</name>
</gene>
<protein>
    <submittedName>
        <fullName evidence="1">Uncharacterized protein</fullName>
    </submittedName>
</protein>
<dbReference type="Proteomes" id="UP000008063">
    <property type="component" value="Unassembled WGS sequence"/>
</dbReference>
<dbReference type="InParanoid" id="F8PFY1"/>
<organism evidence="2">
    <name type="scientific">Serpula lacrymans var. lacrymans (strain S7.3)</name>
    <name type="common">Dry rot fungus</name>
    <dbReference type="NCBI Taxonomy" id="936435"/>
    <lineage>
        <taxon>Eukaryota</taxon>
        <taxon>Fungi</taxon>
        <taxon>Dikarya</taxon>
        <taxon>Basidiomycota</taxon>
        <taxon>Agaricomycotina</taxon>
        <taxon>Agaricomycetes</taxon>
        <taxon>Agaricomycetidae</taxon>
        <taxon>Boletales</taxon>
        <taxon>Coniophorineae</taxon>
        <taxon>Serpulaceae</taxon>
        <taxon>Serpula</taxon>
    </lineage>
</organism>
<dbReference type="EMBL" id="GL945474">
    <property type="protein sequence ID" value="EGO04793.1"/>
    <property type="molecule type" value="Genomic_DNA"/>
</dbReference>
<evidence type="ECO:0000313" key="1">
    <source>
        <dbReference type="EMBL" id="EGO04793.1"/>
    </source>
</evidence>
<proteinExistence type="predicted"/>
<reference evidence="2" key="1">
    <citation type="journal article" date="2011" name="Science">
        <title>The plant cell wall-decomposing machinery underlies the functional diversity of forest fungi.</title>
        <authorList>
            <person name="Eastwood D.C."/>
            <person name="Floudas D."/>
            <person name="Binder M."/>
            <person name="Majcherczyk A."/>
            <person name="Schneider P."/>
            <person name="Aerts A."/>
            <person name="Asiegbu F.O."/>
            <person name="Baker S.E."/>
            <person name="Barry K."/>
            <person name="Bendiksby M."/>
            <person name="Blumentritt M."/>
            <person name="Coutinho P.M."/>
            <person name="Cullen D."/>
            <person name="de Vries R.P."/>
            <person name="Gathman A."/>
            <person name="Goodell B."/>
            <person name="Henrissat B."/>
            <person name="Ihrmark K."/>
            <person name="Kauserud H."/>
            <person name="Kohler A."/>
            <person name="LaButti K."/>
            <person name="Lapidus A."/>
            <person name="Lavin J.L."/>
            <person name="Lee Y.-H."/>
            <person name="Lindquist E."/>
            <person name="Lilly W."/>
            <person name="Lucas S."/>
            <person name="Morin E."/>
            <person name="Murat C."/>
            <person name="Oguiza J.A."/>
            <person name="Park J."/>
            <person name="Pisabarro A.G."/>
            <person name="Riley R."/>
            <person name="Rosling A."/>
            <person name="Salamov A."/>
            <person name="Schmidt O."/>
            <person name="Schmutz J."/>
            <person name="Skrede I."/>
            <person name="Stenlid J."/>
            <person name="Wiebenga A."/>
            <person name="Xie X."/>
            <person name="Kuees U."/>
            <person name="Hibbett D.S."/>
            <person name="Hoffmeister D."/>
            <person name="Hoegberg N."/>
            <person name="Martin F."/>
            <person name="Grigoriev I.V."/>
            <person name="Watkinson S.C."/>
        </authorList>
    </citation>
    <scope>NUCLEOTIDE SEQUENCE [LARGE SCALE GENOMIC DNA]</scope>
    <source>
        <strain evidence="2">strain S7.3</strain>
    </source>
</reference>
<dbReference type="AlphaFoldDB" id="F8PFY1"/>
<evidence type="ECO:0000313" key="2">
    <source>
        <dbReference type="Proteomes" id="UP000008063"/>
    </source>
</evidence>
<accession>F8PFY1</accession>
<dbReference type="HOGENOM" id="CLU_2122569_0_0_1"/>
<name>F8PFY1_SERL3</name>